<dbReference type="EMBL" id="JBHRTS010000001">
    <property type="protein sequence ID" value="MFC3193033.1"/>
    <property type="molecule type" value="Genomic_DNA"/>
</dbReference>
<dbReference type="InterPro" id="IPR016166">
    <property type="entry name" value="FAD-bd_PCMH"/>
</dbReference>
<dbReference type="InterPro" id="IPR012675">
    <property type="entry name" value="Beta-grasp_dom_sf"/>
</dbReference>
<keyword evidence="1" id="KW-0285">Flavoprotein</keyword>
<name>A0ABV7J8Q3_9GAMM</name>
<keyword evidence="7" id="KW-1185">Reference proteome</keyword>
<keyword evidence="4" id="KW-0408">Iron</keyword>
<evidence type="ECO:0000256" key="2">
    <source>
        <dbReference type="ARBA" id="ARBA00022723"/>
    </source>
</evidence>
<reference evidence="7" key="1">
    <citation type="journal article" date="2019" name="Int. J. Syst. Evol. Microbiol.">
        <title>The Global Catalogue of Microorganisms (GCM) 10K type strain sequencing project: providing services to taxonomists for standard genome sequencing and annotation.</title>
        <authorList>
            <consortium name="The Broad Institute Genomics Platform"/>
            <consortium name="The Broad Institute Genome Sequencing Center for Infectious Disease"/>
            <person name="Wu L."/>
            <person name="Ma J."/>
        </authorList>
    </citation>
    <scope>NUCLEOTIDE SEQUENCE [LARGE SCALE GENOMIC DNA]</scope>
    <source>
        <strain evidence="7">KCTC 42953</strain>
    </source>
</reference>
<dbReference type="PIRSF" id="PIRSF036557">
    <property type="entry name" value="XdhA_RC"/>
    <property type="match status" value="1"/>
</dbReference>
<dbReference type="Gene3D" id="3.10.20.30">
    <property type="match status" value="1"/>
</dbReference>
<comment type="caution">
    <text evidence="6">The sequence shown here is derived from an EMBL/GenBank/DDBJ whole genome shotgun (WGS) entry which is preliminary data.</text>
</comment>
<dbReference type="InterPro" id="IPR006058">
    <property type="entry name" value="2Fe2S_fd_BS"/>
</dbReference>
<dbReference type="InterPro" id="IPR036318">
    <property type="entry name" value="FAD-bd_PCMH-like_sf"/>
</dbReference>
<dbReference type="InterPro" id="IPR036884">
    <property type="entry name" value="2Fe-2S-bd_dom_sf"/>
</dbReference>
<dbReference type="InterPro" id="IPR005107">
    <property type="entry name" value="CO_DH_flav_C"/>
</dbReference>
<dbReference type="SUPFAM" id="SSF56176">
    <property type="entry name" value="FAD-binding/transporter-associated domain-like"/>
    <property type="match status" value="1"/>
</dbReference>
<feature type="domain" description="FAD-binding PCMH-type" evidence="5">
    <location>
        <begin position="201"/>
        <end position="373"/>
    </location>
</feature>
<organism evidence="6 7">
    <name type="scientific">Marinicella sediminis</name>
    <dbReference type="NCBI Taxonomy" id="1792834"/>
    <lineage>
        <taxon>Bacteria</taxon>
        <taxon>Pseudomonadati</taxon>
        <taxon>Pseudomonadota</taxon>
        <taxon>Gammaproteobacteria</taxon>
        <taxon>Lysobacterales</taxon>
        <taxon>Marinicellaceae</taxon>
        <taxon>Marinicella</taxon>
    </lineage>
</organism>
<dbReference type="InterPro" id="IPR036683">
    <property type="entry name" value="CO_DH_flav_C_dom_sf"/>
</dbReference>
<proteinExistence type="predicted"/>
<evidence type="ECO:0000256" key="3">
    <source>
        <dbReference type="ARBA" id="ARBA00022827"/>
    </source>
</evidence>
<dbReference type="InterPro" id="IPR036010">
    <property type="entry name" value="2Fe-2S_ferredoxin-like_sf"/>
</dbReference>
<dbReference type="InterPro" id="IPR016208">
    <property type="entry name" value="Ald_Oxase/xanthine_DH-like"/>
</dbReference>
<gene>
    <name evidence="6" type="ORF">ACFODZ_02150</name>
</gene>
<dbReference type="Proteomes" id="UP001595533">
    <property type="component" value="Unassembled WGS sequence"/>
</dbReference>
<dbReference type="SUPFAM" id="SSF47741">
    <property type="entry name" value="CO dehydrogenase ISP C-domain like"/>
    <property type="match status" value="1"/>
</dbReference>
<dbReference type="Gene3D" id="3.30.465.10">
    <property type="match status" value="1"/>
</dbReference>
<dbReference type="Pfam" id="PF00941">
    <property type="entry name" value="FAD_binding_5"/>
    <property type="match status" value="1"/>
</dbReference>
<dbReference type="PROSITE" id="PS00197">
    <property type="entry name" value="2FE2S_FER_1"/>
    <property type="match status" value="1"/>
</dbReference>
<evidence type="ECO:0000256" key="1">
    <source>
        <dbReference type="ARBA" id="ARBA00022630"/>
    </source>
</evidence>
<keyword evidence="2" id="KW-0479">Metal-binding</keyword>
<sequence>MQHFRDYIFLYLNGQPRKLKGAQAFLTVTEYLRQEQLLTGTKVVCAEGDCGACTVLLGAVKPGMPISKLQFLPVNACIQFMHGLDGCHLITIEGITPDDGSLHPVQQAMVEAQATQCGFCTPGFVMAAAGMMEGNGGQPASNAQQAKNHLTGNLCRCTGYQSIIEAMLHINPKDFNSVHEKWHHADVHQDLLHQLEIPVDVRHDKHRYQAPATFNQAAHQVKHSGHRLFAAATDLGVQHNKGHWQDQQVISLHLIPEAHQITIHPEQIIIGARVTLTTLEQQLENSFPEWADFMHVFASPQIKNNGTLIGNIANGSPIGDNLPFLLAMDALIHIQGPDRQRQMSINDFYLGYRQNDLQDDELISHVTINHKPANSFMRLYKASQRRDLDISCVAAAFYLVFDDQQYINSAAVALGGVAATALRLPAIEQLLVSQHRDALFDSEHQQQLISILNEHIQPLTDVRGSASFRRQLAANFYRRFVAELATSVGVADGL</sequence>
<protein>
    <submittedName>
        <fullName evidence="6">Xanthine dehydrogenase small subunit</fullName>
    </submittedName>
</protein>
<dbReference type="Gene3D" id="3.30.390.50">
    <property type="entry name" value="CO dehydrogenase flavoprotein, C-terminal domain"/>
    <property type="match status" value="1"/>
</dbReference>
<dbReference type="InterPro" id="IPR016169">
    <property type="entry name" value="FAD-bd_PCMH_sub2"/>
</dbReference>
<dbReference type="InterPro" id="IPR002888">
    <property type="entry name" value="2Fe-2S-bd"/>
</dbReference>
<dbReference type="RefSeq" id="WP_077409689.1">
    <property type="nucleotide sequence ID" value="NZ_JBHRTS010000001.1"/>
</dbReference>
<dbReference type="InterPro" id="IPR002346">
    <property type="entry name" value="Mopterin_DH_FAD-bd"/>
</dbReference>
<keyword evidence="3" id="KW-0274">FAD</keyword>
<evidence type="ECO:0000259" key="5">
    <source>
        <dbReference type="PROSITE" id="PS51387"/>
    </source>
</evidence>
<dbReference type="PANTHER" id="PTHR45444">
    <property type="entry name" value="XANTHINE DEHYDROGENASE"/>
    <property type="match status" value="1"/>
</dbReference>
<dbReference type="SUPFAM" id="SSF55447">
    <property type="entry name" value="CO dehydrogenase flavoprotein C-terminal domain-like"/>
    <property type="match status" value="1"/>
</dbReference>
<dbReference type="PANTHER" id="PTHR45444:SF3">
    <property type="entry name" value="XANTHINE DEHYDROGENASE"/>
    <property type="match status" value="1"/>
</dbReference>
<evidence type="ECO:0000313" key="7">
    <source>
        <dbReference type="Proteomes" id="UP001595533"/>
    </source>
</evidence>
<dbReference type="SMART" id="SM01092">
    <property type="entry name" value="CO_deh_flav_C"/>
    <property type="match status" value="1"/>
</dbReference>
<dbReference type="PROSITE" id="PS51387">
    <property type="entry name" value="FAD_PCMH"/>
    <property type="match status" value="1"/>
</dbReference>
<dbReference type="InterPro" id="IPR012175">
    <property type="entry name" value="Xanth_DH_ssu_bac"/>
</dbReference>
<dbReference type="Pfam" id="PF01799">
    <property type="entry name" value="Fer2_2"/>
    <property type="match status" value="1"/>
</dbReference>
<dbReference type="Pfam" id="PF03450">
    <property type="entry name" value="CO_deh_flav_C"/>
    <property type="match status" value="1"/>
</dbReference>
<dbReference type="Gene3D" id="1.10.150.120">
    <property type="entry name" value="[2Fe-2S]-binding domain"/>
    <property type="match status" value="1"/>
</dbReference>
<accession>A0ABV7J8Q3</accession>
<evidence type="ECO:0000313" key="6">
    <source>
        <dbReference type="EMBL" id="MFC3193033.1"/>
    </source>
</evidence>
<dbReference type="SUPFAM" id="SSF54292">
    <property type="entry name" value="2Fe-2S ferredoxin-like"/>
    <property type="match status" value="1"/>
</dbReference>
<evidence type="ECO:0000256" key="4">
    <source>
        <dbReference type="ARBA" id="ARBA00023004"/>
    </source>
</evidence>